<keyword evidence="8" id="KW-0472">Membrane</keyword>
<evidence type="ECO:0000256" key="8">
    <source>
        <dbReference type="ARBA" id="ARBA00023136"/>
    </source>
</evidence>
<evidence type="ECO:0000256" key="4">
    <source>
        <dbReference type="ARBA" id="ARBA00022475"/>
    </source>
</evidence>
<dbReference type="InterPro" id="IPR011531">
    <property type="entry name" value="HCO3_transpt-like_TM_dom"/>
</dbReference>
<evidence type="ECO:0000259" key="10">
    <source>
        <dbReference type="Pfam" id="PF00955"/>
    </source>
</evidence>
<evidence type="ECO:0000313" key="11">
    <source>
        <dbReference type="Proteomes" id="UP000095280"/>
    </source>
</evidence>
<comment type="subcellular location">
    <subcellularLocation>
        <location evidence="1">Cell membrane</location>
        <topology evidence="1">Multi-pass membrane protein</topology>
    </subcellularLocation>
</comment>
<dbReference type="Gene3D" id="3.40.930.10">
    <property type="entry name" value="Mannitol-specific EII, Chain A"/>
    <property type="match status" value="1"/>
</dbReference>
<dbReference type="WBParaSite" id="snap_masked-unitig_29875-processed-gene-0.0-mRNA-1">
    <property type="protein sequence ID" value="snap_masked-unitig_29875-processed-gene-0.0-mRNA-1"/>
    <property type="gene ID" value="snap_masked-unitig_29875-processed-gene-0.0"/>
</dbReference>
<evidence type="ECO:0000256" key="2">
    <source>
        <dbReference type="ARBA" id="ARBA00010993"/>
    </source>
</evidence>
<dbReference type="GO" id="GO:0050801">
    <property type="term" value="P:monoatomic ion homeostasis"/>
    <property type="evidence" value="ECO:0007669"/>
    <property type="project" value="TreeGrafter"/>
</dbReference>
<dbReference type="PANTHER" id="PTHR11453:SF127">
    <property type="entry name" value="SOLUTE CARRIER FAMILY 4 MEMBER 11"/>
    <property type="match status" value="1"/>
</dbReference>
<feature type="domain" description="Bicarbonate transporter-like transmembrane" evidence="10">
    <location>
        <begin position="342"/>
        <end position="376"/>
    </location>
</feature>
<evidence type="ECO:0000256" key="5">
    <source>
        <dbReference type="ARBA" id="ARBA00022692"/>
    </source>
</evidence>
<organism evidence="11 12">
    <name type="scientific">Macrostomum lignano</name>
    <dbReference type="NCBI Taxonomy" id="282301"/>
    <lineage>
        <taxon>Eukaryota</taxon>
        <taxon>Metazoa</taxon>
        <taxon>Spiralia</taxon>
        <taxon>Lophotrochozoa</taxon>
        <taxon>Platyhelminthes</taxon>
        <taxon>Rhabditophora</taxon>
        <taxon>Macrostomorpha</taxon>
        <taxon>Macrostomida</taxon>
        <taxon>Macrostomidae</taxon>
        <taxon>Macrostomum</taxon>
    </lineage>
</organism>
<feature type="region of interest" description="Disordered" evidence="9">
    <location>
        <begin position="50"/>
        <end position="82"/>
    </location>
</feature>
<proteinExistence type="inferred from homology"/>
<evidence type="ECO:0000256" key="1">
    <source>
        <dbReference type="ARBA" id="ARBA00004651"/>
    </source>
</evidence>
<evidence type="ECO:0000256" key="7">
    <source>
        <dbReference type="ARBA" id="ARBA00023065"/>
    </source>
</evidence>
<evidence type="ECO:0000256" key="9">
    <source>
        <dbReference type="SAM" id="MobiDB-lite"/>
    </source>
</evidence>
<feature type="region of interest" description="Disordered" evidence="9">
    <location>
        <begin position="1"/>
        <end position="24"/>
    </location>
</feature>
<dbReference type="GO" id="GO:0016323">
    <property type="term" value="C:basolateral plasma membrane"/>
    <property type="evidence" value="ECO:0007669"/>
    <property type="project" value="TreeGrafter"/>
</dbReference>
<reference evidence="12" key="1">
    <citation type="submission" date="2016-11" db="UniProtKB">
        <authorList>
            <consortium name="WormBaseParasite"/>
        </authorList>
    </citation>
    <scope>IDENTIFICATION</scope>
</reference>
<keyword evidence="6" id="KW-1133">Transmembrane helix</keyword>
<dbReference type="GO" id="GO:0006820">
    <property type="term" value="P:monoatomic anion transport"/>
    <property type="evidence" value="ECO:0007669"/>
    <property type="project" value="InterPro"/>
</dbReference>
<dbReference type="SUPFAM" id="SSF55804">
    <property type="entry name" value="Phoshotransferase/anion transport protein"/>
    <property type="match status" value="1"/>
</dbReference>
<feature type="compositionally biased region" description="Gly residues" evidence="9">
    <location>
        <begin position="1"/>
        <end position="17"/>
    </location>
</feature>
<comment type="similarity">
    <text evidence="2">Belongs to the anion exchanger (TC 2.A.31) family.</text>
</comment>
<evidence type="ECO:0000256" key="3">
    <source>
        <dbReference type="ARBA" id="ARBA00022448"/>
    </source>
</evidence>
<dbReference type="AlphaFoldDB" id="A0A1I8JN68"/>
<keyword evidence="4" id="KW-1003">Cell membrane</keyword>
<dbReference type="InterPro" id="IPR016152">
    <property type="entry name" value="PTrfase/Anion_transptr"/>
</dbReference>
<name>A0A1I8JN68_9PLAT</name>
<keyword evidence="5" id="KW-0812">Transmembrane</keyword>
<protein>
    <submittedName>
        <fullName evidence="12">HCO3_cotransp domain-containing protein</fullName>
    </submittedName>
</protein>
<evidence type="ECO:0000313" key="12">
    <source>
        <dbReference type="WBParaSite" id="snap_masked-unitig_29875-processed-gene-0.0-mRNA-1"/>
    </source>
</evidence>
<dbReference type="Proteomes" id="UP000095280">
    <property type="component" value="Unplaced"/>
</dbReference>
<keyword evidence="11" id="KW-1185">Reference proteome</keyword>
<evidence type="ECO:0000256" key="6">
    <source>
        <dbReference type="ARBA" id="ARBA00022989"/>
    </source>
</evidence>
<accession>A0A1I8JN68</accession>
<dbReference type="InterPro" id="IPR003020">
    <property type="entry name" value="HCO3_transpt_euk"/>
</dbReference>
<dbReference type="PANTHER" id="PTHR11453">
    <property type="entry name" value="ANION EXCHANGE PROTEIN"/>
    <property type="match status" value="1"/>
</dbReference>
<sequence length="377" mass="40879">LLGGSGSGGSGGGGGGAAVRSCPGEAGTARCQSIAHLESILMALHQKLKQVQPDSTPEMRRTQRSPQPRDSGIAEAAPSRPSSASHAILAAAATAGLLMAAGADGAARQQQGIRFDIRAGRLTSVDRDQPAHASPQKIPLKDFSSEIRANMDIQRFLKEATLLLDVEGAQRGVHHRADAAFHLPGGPRISSFQRQRRRRWRWRLSRKERLAPSTPDSMPKCRTLRRPLFLQANWMDYTYQRLAKTIKSISVVDSEGLITDNSWLCTMCSLNGVQKRHVAIARLSTPVNLGRSSEGVSFILLVVTPTKEKGTKSDIELGRTFATILADSEFRQKLLLLPRPTVHRVILSQCIGGVTFALFGGQPLIIMLTTAPLALYT</sequence>
<keyword evidence="3" id="KW-0813">Transport</keyword>
<keyword evidence="7" id="KW-0406">Ion transport</keyword>
<dbReference type="Pfam" id="PF00955">
    <property type="entry name" value="HCO3_cotransp"/>
    <property type="match status" value="1"/>
</dbReference>
<dbReference type="GO" id="GO:0005452">
    <property type="term" value="F:solute:inorganic anion antiporter activity"/>
    <property type="evidence" value="ECO:0007669"/>
    <property type="project" value="InterPro"/>
</dbReference>